<evidence type="ECO:0000313" key="3">
    <source>
        <dbReference type="Proteomes" id="UP000789570"/>
    </source>
</evidence>
<accession>A0A9N9CHX7</accession>
<gene>
    <name evidence="2" type="ORF">FCALED_LOCUS8570</name>
</gene>
<protein>
    <submittedName>
        <fullName evidence="2">16189_t:CDS:1</fullName>
    </submittedName>
</protein>
<feature type="chain" id="PRO_5040357988" evidence="1">
    <location>
        <begin position="24"/>
        <end position="120"/>
    </location>
</feature>
<evidence type="ECO:0000256" key="1">
    <source>
        <dbReference type="SAM" id="SignalP"/>
    </source>
</evidence>
<keyword evidence="1" id="KW-0732">Signal</keyword>
<dbReference type="Proteomes" id="UP000789570">
    <property type="component" value="Unassembled WGS sequence"/>
</dbReference>
<keyword evidence="3" id="KW-1185">Reference proteome</keyword>
<proteinExistence type="predicted"/>
<dbReference type="EMBL" id="CAJVPQ010002535">
    <property type="protein sequence ID" value="CAG8600551.1"/>
    <property type="molecule type" value="Genomic_DNA"/>
</dbReference>
<evidence type="ECO:0000313" key="2">
    <source>
        <dbReference type="EMBL" id="CAG8600551.1"/>
    </source>
</evidence>
<dbReference type="AlphaFoldDB" id="A0A9N9CHX7"/>
<organism evidence="2 3">
    <name type="scientific">Funneliformis caledonium</name>
    <dbReference type="NCBI Taxonomy" id="1117310"/>
    <lineage>
        <taxon>Eukaryota</taxon>
        <taxon>Fungi</taxon>
        <taxon>Fungi incertae sedis</taxon>
        <taxon>Mucoromycota</taxon>
        <taxon>Glomeromycotina</taxon>
        <taxon>Glomeromycetes</taxon>
        <taxon>Glomerales</taxon>
        <taxon>Glomeraceae</taxon>
        <taxon>Funneliformis</taxon>
    </lineage>
</organism>
<dbReference type="OrthoDB" id="2322851at2759"/>
<sequence length="120" mass="13393">MKFSTIIAIVFSLLSMALMLIEADHTVWIHNKVTAGTWTNVSASVTNGGDSFNAGGDWAHNGYSVSIPDSVNSYWLQFRVAASTEDNKWRGPIPNDGDKCWHFHGTIDNWEIFECTSIRL</sequence>
<reference evidence="2" key="1">
    <citation type="submission" date="2021-06" db="EMBL/GenBank/DDBJ databases">
        <authorList>
            <person name="Kallberg Y."/>
            <person name="Tangrot J."/>
            <person name="Rosling A."/>
        </authorList>
    </citation>
    <scope>NUCLEOTIDE SEQUENCE</scope>
    <source>
        <strain evidence="2">UK204</strain>
    </source>
</reference>
<feature type="signal peptide" evidence="1">
    <location>
        <begin position="1"/>
        <end position="23"/>
    </location>
</feature>
<comment type="caution">
    <text evidence="2">The sequence shown here is derived from an EMBL/GenBank/DDBJ whole genome shotgun (WGS) entry which is preliminary data.</text>
</comment>
<name>A0A9N9CHX7_9GLOM</name>